<dbReference type="AlphaFoldDB" id="A0A9X4LL75"/>
<evidence type="ECO:0000256" key="1">
    <source>
        <dbReference type="SAM" id="MobiDB-lite"/>
    </source>
</evidence>
<evidence type="ECO:0000313" key="3">
    <source>
        <dbReference type="EMBL" id="MDG0862945.1"/>
    </source>
</evidence>
<dbReference type="InterPro" id="IPR031165">
    <property type="entry name" value="GNAT_YJDJ"/>
</dbReference>
<protein>
    <submittedName>
        <fullName evidence="3">N-acetyltransferase</fullName>
    </submittedName>
</protein>
<evidence type="ECO:0000313" key="4">
    <source>
        <dbReference type="Proteomes" id="UP001152766"/>
    </source>
</evidence>
<name>A0A9X4LL75_9BURK</name>
<evidence type="ECO:0000259" key="2">
    <source>
        <dbReference type="PROSITE" id="PS51729"/>
    </source>
</evidence>
<dbReference type="InterPro" id="IPR045057">
    <property type="entry name" value="Gcn5-rel_NAT"/>
</dbReference>
<feature type="region of interest" description="Disordered" evidence="1">
    <location>
        <begin position="1"/>
        <end position="36"/>
    </location>
</feature>
<dbReference type="EMBL" id="SGUG01000013">
    <property type="protein sequence ID" value="MDG0862945.1"/>
    <property type="molecule type" value="Genomic_DNA"/>
</dbReference>
<dbReference type="Gene3D" id="3.40.630.30">
    <property type="match status" value="1"/>
</dbReference>
<proteinExistence type="predicted"/>
<dbReference type="PANTHER" id="PTHR31435:SF9">
    <property type="entry name" value="PROTEIN NATD1"/>
    <property type="match status" value="1"/>
</dbReference>
<sequence length="112" mass="12193">MSPARPPEGAQLPLGGTARSAKGAPLLPQHEPEQRRFTLATTPPSVLDYELAPGRVVFTHTGVPDAYRGRGLAAQLVEAGLRWAREQGLKVVPACSYVAVFLQRHPEWRDLS</sequence>
<organism evidence="3 4">
    <name type="scientific">Pelomonas aquatica</name>
    <dbReference type="NCBI Taxonomy" id="431058"/>
    <lineage>
        <taxon>Bacteria</taxon>
        <taxon>Pseudomonadati</taxon>
        <taxon>Pseudomonadota</taxon>
        <taxon>Betaproteobacteria</taxon>
        <taxon>Burkholderiales</taxon>
        <taxon>Sphaerotilaceae</taxon>
        <taxon>Roseateles</taxon>
    </lineage>
</organism>
<reference evidence="3" key="1">
    <citation type="submission" date="2019-02" db="EMBL/GenBank/DDBJ databases">
        <title>Draft genome of the type strain Pelomonas aquatica CCUG 52575T.</title>
        <authorList>
            <person name="Gomila M."/>
            <person name="Lalucat J."/>
        </authorList>
    </citation>
    <scope>NUCLEOTIDE SEQUENCE</scope>
    <source>
        <strain evidence="3">CCUG 52575</strain>
    </source>
</reference>
<dbReference type="SUPFAM" id="SSF55729">
    <property type="entry name" value="Acyl-CoA N-acyltransferases (Nat)"/>
    <property type="match status" value="1"/>
</dbReference>
<dbReference type="Pfam" id="PF14542">
    <property type="entry name" value="Acetyltransf_CG"/>
    <property type="match status" value="1"/>
</dbReference>
<gene>
    <name evidence="3" type="ORF">EXJ73_10725</name>
</gene>
<dbReference type="CDD" id="cd04301">
    <property type="entry name" value="NAT_SF"/>
    <property type="match status" value="1"/>
</dbReference>
<dbReference type="Proteomes" id="UP001152766">
    <property type="component" value="Unassembled WGS sequence"/>
</dbReference>
<keyword evidence="4" id="KW-1185">Reference proteome</keyword>
<dbReference type="PANTHER" id="PTHR31435">
    <property type="entry name" value="PROTEIN NATD1"/>
    <property type="match status" value="1"/>
</dbReference>
<accession>A0A9X4LL75</accession>
<feature type="domain" description="N-acetyltransferase" evidence="2">
    <location>
        <begin position="27"/>
        <end position="112"/>
    </location>
</feature>
<comment type="caution">
    <text evidence="3">The sequence shown here is derived from an EMBL/GenBank/DDBJ whole genome shotgun (WGS) entry which is preliminary data.</text>
</comment>
<dbReference type="InterPro" id="IPR016181">
    <property type="entry name" value="Acyl_CoA_acyltransferase"/>
</dbReference>
<dbReference type="PROSITE" id="PS51729">
    <property type="entry name" value="GNAT_YJDJ"/>
    <property type="match status" value="1"/>
</dbReference>